<feature type="transmembrane region" description="Helical" evidence="1">
    <location>
        <begin position="24"/>
        <end position="49"/>
    </location>
</feature>
<protein>
    <submittedName>
        <fullName evidence="2">Uncharacterized protein</fullName>
    </submittedName>
</protein>
<evidence type="ECO:0000256" key="1">
    <source>
        <dbReference type="SAM" id="Phobius"/>
    </source>
</evidence>
<evidence type="ECO:0000313" key="2">
    <source>
        <dbReference type="EMBL" id="OAP89055.1"/>
    </source>
</evidence>
<name>A0A179BCK4_RHILE</name>
<reference evidence="2" key="1">
    <citation type="submission" date="2016-04" db="EMBL/GenBank/DDBJ databases">
        <title>Fast-growing isolate from the root nodules of Vavilovia formosa.</title>
        <authorList>
            <person name="Kimeklis A."/>
            <person name="Safronova V."/>
            <person name="Belimov A."/>
            <person name="Andronov E."/>
        </authorList>
    </citation>
    <scope>NUCLEOTIDE SEQUENCE [LARGE SCALE GENOMIC DNA]</scope>
    <source>
        <strain evidence="2">Vaf-46</strain>
    </source>
</reference>
<proteinExistence type="predicted"/>
<organism evidence="2">
    <name type="scientific">Rhizobium leguminosarum</name>
    <dbReference type="NCBI Taxonomy" id="384"/>
    <lineage>
        <taxon>Bacteria</taxon>
        <taxon>Pseudomonadati</taxon>
        <taxon>Pseudomonadota</taxon>
        <taxon>Alphaproteobacteria</taxon>
        <taxon>Hyphomicrobiales</taxon>
        <taxon>Rhizobiaceae</taxon>
        <taxon>Rhizobium/Agrobacterium group</taxon>
        <taxon>Rhizobium</taxon>
    </lineage>
</organism>
<keyword evidence="1" id="KW-0472">Membrane</keyword>
<accession>A0A179BCK4</accession>
<dbReference type="AlphaFoldDB" id="A0A179BCK4"/>
<sequence>MEMDTTAGPTRRIAIVLGSGAGMYLSIGIVLIYGFSVFIIPMTAVPAGIGPWWRRSSHR</sequence>
<keyword evidence="1" id="KW-1133">Transmembrane helix</keyword>
<gene>
    <name evidence="2" type="ORF">A4U53_33405</name>
</gene>
<dbReference type="EMBL" id="LWBS01000441">
    <property type="protein sequence ID" value="OAP89055.1"/>
    <property type="molecule type" value="Genomic_DNA"/>
</dbReference>
<keyword evidence="1" id="KW-0812">Transmembrane</keyword>
<comment type="caution">
    <text evidence="2">The sequence shown here is derived from an EMBL/GenBank/DDBJ whole genome shotgun (WGS) entry which is preliminary data.</text>
</comment>